<keyword evidence="9" id="KW-1185">Reference proteome</keyword>
<dbReference type="GO" id="GO:0000812">
    <property type="term" value="C:Swr1 complex"/>
    <property type="evidence" value="ECO:0007669"/>
    <property type="project" value="EnsemblFungi"/>
</dbReference>
<dbReference type="GO" id="GO:0005737">
    <property type="term" value="C:cytoplasm"/>
    <property type="evidence" value="ECO:0007669"/>
    <property type="project" value="UniProtKB-SubCell"/>
</dbReference>
<dbReference type="SMART" id="SM00268">
    <property type="entry name" value="ACTIN"/>
    <property type="match status" value="1"/>
</dbReference>
<evidence type="ECO:0000256" key="2">
    <source>
        <dbReference type="ARBA" id="ARBA00005665"/>
    </source>
</evidence>
<dbReference type="eggNOG" id="KOG0680">
    <property type="taxonomic scope" value="Eukaryota"/>
</dbReference>
<dbReference type="RefSeq" id="XP_016605538.1">
    <property type="nucleotide sequence ID" value="XM_016755579.1"/>
</dbReference>
<dbReference type="AlphaFoldDB" id="A0A0L0HA08"/>
<accession>A0A0L0HA08</accession>
<evidence type="ECO:0000256" key="4">
    <source>
        <dbReference type="ARBA" id="ARBA00022490"/>
    </source>
</evidence>
<dbReference type="FunCoup" id="A0A0L0HA08">
    <property type="interactions" value="144"/>
</dbReference>
<dbReference type="InterPro" id="IPR004000">
    <property type="entry name" value="Actin"/>
</dbReference>
<dbReference type="STRING" id="645134.A0A0L0HA08"/>
<dbReference type="OrthoDB" id="6220758at2759"/>
<dbReference type="Gene3D" id="2.30.36.70">
    <property type="entry name" value="Actin, Chain A, domain 2"/>
    <property type="match status" value="1"/>
</dbReference>
<proteinExistence type="inferred from homology"/>
<gene>
    <name evidence="8" type="ORF">SPPG_07413</name>
</gene>
<dbReference type="EMBL" id="KQ257464">
    <property type="protein sequence ID" value="KNC97498.1"/>
    <property type="molecule type" value="Genomic_DNA"/>
</dbReference>
<dbReference type="InParanoid" id="A0A0L0HA08"/>
<comment type="similarity">
    <text evidence="2">Belongs to the actin family. ARP6 subfamily.</text>
</comment>
<dbReference type="GO" id="GO:0031491">
    <property type="term" value="F:nucleosome binding"/>
    <property type="evidence" value="ECO:0007669"/>
    <property type="project" value="EnsemblFungi"/>
</dbReference>
<comment type="subcellular location">
    <subcellularLocation>
        <location evidence="1">Cytoplasm</location>
    </subcellularLocation>
</comment>
<evidence type="ECO:0000313" key="8">
    <source>
        <dbReference type="EMBL" id="KNC97498.1"/>
    </source>
</evidence>
<dbReference type="Pfam" id="PF00022">
    <property type="entry name" value="Actin"/>
    <property type="match status" value="1"/>
</dbReference>
<organism evidence="8 9">
    <name type="scientific">Spizellomyces punctatus (strain DAOM BR117)</name>
    <dbReference type="NCBI Taxonomy" id="645134"/>
    <lineage>
        <taxon>Eukaryota</taxon>
        <taxon>Fungi</taxon>
        <taxon>Fungi incertae sedis</taxon>
        <taxon>Chytridiomycota</taxon>
        <taxon>Chytridiomycota incertae sedis</taxon>
        <taxon>Chytridiomycetes</taxon>
        <taxon>Spizellomycetales</taxon>
        <taxon>Spizellomycetaceae</taxon>
        <taxon>Spizellomyces</taxon>
    </lineage>
</organism>
<dbReference type="OMA" id="FFEEYEC"/>
<reference evidence="8 9" key="1">
    <citation type="submission" date="2009-08" db="EMBL/GenBank/DDBJ databases">
        <title>The Genome Sequence of Spizellomyces punctatus strain DAOM BR117.</title>
        <authorList>
            <consortium name="The Broad Institute Genome Sequencing Platform"/>
            <person name="Russ C."/>
            <person name="Cuomo C."/>
            <person name="Shea T."/>
            <person name="Young S.K."/>
            <person name="Zeng Q."/>
            <person name="Koehrsen M."/>
            <person name="Haas B."/>
            <person name="Borodovsky M."/>
            <person name="Guigo R."/>
            <person name="Alvarado L."/>
            <person name="Berlin A."/>
            <person name="Bochicchio J."/>
            <person name="Borenstein D."/>
            <person name="Chapman S."/>
            <person name="Chen Z."/>
            <person name="Engels R."/>
            <person name="Freedman E."/>
            <person name="Gellesch M."/>
            <person name="Goldberg J."/>
            <person name="Griggs A."/>
            <person name="Gujja S."/>
            <person name="Heiman D."/>
            <person name="Hepburn T."/>
            <person name="Howarth C."/>
            <person name="Jen D."/>
            <person name="Larson L."/>
            <person name="Lewis B."/>
            <person name="Mehta T."/>
            <person name="Park D."/>
            <person name="Pearson M."/>
            <person name="Roberts A."/>
            <person name="Saif S."/>
            <person name="Shenoy N."/>
            <person name="Sisk P."/>
            <person name="Stolte C."/>
            <person name="Sykes S."/>
            <person name="Thomson T."/>
            <person name="Walk T."/>
            <person name="White J."/>
            <person name="Yandava C."/>
            <person name="Burger G."/>
            <person name="Gray M.W."/>
            <person name="Holland P.W.H."/>
            <person name="King N."/>
            <person name="Lang F.B.F."/>
            <person name="Roger A.J."/>
            <person name="Ruiz-Trillo I."/>
            <person name="Lander E."/>
            <person name="Nusbaum C."/>
        </authorList>
    </citation>
    <scope>NUCLEOTIDE SEQUENCE [LARGE SCALE GENOMIC DNA]</scope>
    <source>
        <strain evidence="8 9">DAOM BR117</strain>
    </source>
</reference>
<dbReference type="SUPFAM" id="SSF53067">
    <property type="entry name" value="Actin-like ATPase domain"/>
    <property type="match status" value="2"/>
</dbReference>
<evidence type="ECO:0000256" key="3">
    <source>
        <dbReference type="ARBA" id="ARBA00018633"/>
    </source>
</evidence>
<dbReference type="GO" id="GO:0034399">
    <property type="term" value="C:nuclear periphery"/>
    <property type="evidence" value="ECO:0007669"/>
    <property type="project" value="EnsemblFungi"/>
</dbReference>
<dbReference type="GO" id="GO:0006338">
    <property type="term" value="P:chromatin remodeling"/>
    <property type="evidence" value="ECO:0007669"/>
    <property type="project" value="EnsemblFungi"/>
</dbReference>
<evidence type="ECO:0000256" key="6">
    <source>
        <dbReference type="ARBA" id="ARBA00063309"/>
    </source>
</evidence>
<sequence length="393" mass="44467">MSTATLVVDNGAYTIKCGFAERPETLRLSRNCVAKAKGDRRTFIGDQLGDCRDYSGLFIRVPFEKGYLTNWEIQKTIWERLFSSDVLDVNASETNLLLTEPCFNLPIIQRNYDEIIFEEFGFAAYHRTAAANLCKYTLTTNEVAECMLVVDSGYSFTHIVPIYAGRPIWEAVKRIDVGGKLLTNQLKETISFRQWNMMDETYLVNGIKELCCYVSQQFEYELKVCKSADSSVKLEYVLPDLAANAHGYVRPKDGPPVRPDQQVLVMNNERFTVPEVLFNPSDIGIQQAGLAEAIVEAVQNTDPNLHGLFFNNVFLAGGNICLPGLKNRLESDLRKLVPVEADVRVIQAERPITAAWEGGVKWIQQYPNDFNQKCVTRADFMEYGSNLCEERFA</sequence>
<dbReference type="CDD" id="cd10210">
    <property type="entry name" value="ASKHA_NBD_Arp6"/>
    <property type="match status" value="1"/>
</dbReference>
<comment type="subunit">
    <text evidence="6">Component of the SWR1 chromatin remodeling complex.</text>
</comment>
<dbReference type="VEuPathDB" id="FungiDB:SPPG_07413"/>
<dbReference type="PANTHER" id="PTHR11937">
    <property type="entry name" value="ACTIN"/>
    <property type="match status" value="1"/>
</dbReference>
<keyword evidence="4" id="KW-0963">Cytoplasm</keyword>
<dbReference type="Proteomes" id="UP000053201">
    <property type="component" value="Unassembled WGS sequence"/>
</dbReference>
<dbReference type="Gene3D" id="3.90.640.10">
    <property type="entry name" value="Actin, Chain A, domain 4"/>
    <property type="match status" value="1"/>
</dbReference>
<name>A0A0L0HA08_SPIPD</name>
<evidence type="ECO:0000256" key="1">
    <source>
        <dbReference type="ARBA" id="ARBA00004496"/>
    </source>
</evidence>
<dbReference type="FunFam" id="3.90.640.10:FF:000014">
    <property type="entry name" value="Putative actin-related protein 6"/>
    <property type="match status" value="1"/>
</dbReference>
<dbReference type="GeneID" id="27690631"/>
<evidence type="ECO:0000256" key="5">
    <source>
        <dbReference type="ARBA" id="ARBA00025222"/>
    </source>
</evidence>
<evidence type="ECO:0000313" key="9">
    <source>
        <dbReference type="Proteomes" id="UP000053201"/>
    </source>
</evidence>
<comment type="function">
    <text evidence="5">Component of the SWR1 complex which mediates the ATP-dependent exchange of histone H2A for the H2A variant HZT1 leading to transcriptional regulation of selected genes by chromatin remodeling. Involved in chromosome stability.</text>
</comment>
<evidence type="ECO:0000256" key="7">
    <source>
        <dbReference type="ARBA" id="ARBA00073820"/>
    </source>
</evidence>
<dbReference type="Gene3D" id="3.30.420.40">
    <property type="match status" value="2"/>
</dbReference>
<dbReference type="InterPro" id="IPR043129">
    <property type="entry name" value="ATPase_NBD"/>
</dbReference>
<protein>
    <recommendedName>
        <fullName evidence="3">Actin-like protein ARP6</fullName>
    </recommendedName>
    <alternativeName>
        <fullName evidence="7">Actin-like protein arp6</fullName>
    </alternativeName>
</protein>